<evidence type="ECO:0000313" key="5">
    <source>
        <dbReference type="Proteomes" id="UP001165498"/>
    </source>
</evidence>
<sequence length="168" mass="17669">MELRLRPERAADAAAIDALIRTAFLHAPHSDHSEHRIVAALRAAGQLSVSLMAEDAAGIAGHVAVSPVTISDATPGWYGLGPISVAPARQGRGIGAQLMRAALHSLRERGAAGCVVLGDPRYYARFGFVADARLRFPGVPAEYFQALHWQGATPAGDVRYAAAFYAGG</sequence>
<keyword evidence="5" id="KW-1185">Reference proteome</keyword>
<dbReference type="InterPro" id="IPR016181">
    <property type="entry name" value="Acyl_CoA_acyltransferase"/>
</dbReference>
<dbReference type="Pfam" id="PF13508">
    <property type="entry name" value="Acetyltransf_7"/>
    <property type="match status" value="1"/>
</dbReference>
<dbReference type="PANTHER" id="PTHR43877:SF1">
    <property type="entry name" value="ACETYLTRANSFERASE"/>
    <property type="match status" value="1"/>
</dbReference>
<dbReference type="PANTHER" id="PTHR43877">
    <property type="entry name" value="AMINOALKYLPHOSPHONATE N-ACETYLTRANSFERASE-RELATED-RELATED"/>
    <property type="match status" value="1"/>
</dbReference>
<dbReference type="InterPro" id="IPR000182">
    <property type="entry name" value="GNAT_dom"/>
</dbReference>
<feature type="domain" description="N-acetyltransferase" evidence="3">
    <location>
        <begin position="3"/>
        <end position="150"/>
    </location>
</feature>
<dbReference type="PROSITE" id="PS51186">
    <property type="entry name" value="GNAT"/>
    <property type="match status" value="1"/>
</dbReference>
<gene>
    <name evidence="4" type="ORF">NM961_05995</name>
</gene>
<dbReference type="RefSeq" id="WP_255912873.1">
    <property type="nucleotide sequence ID" value="NZ_JANFQO010000004.1"/>
</dbReference>
<dbReference type="SUPFAM" id="SSF55729">
    <property type="entry name" value="Acyl-CoA N-acyltransferases (Nat)"/>
    <property type="match status" value="1"/>
</dbReference>
<proteinExistence type="predicted"/>
<protein>
    <submittedName>
        <fullName evidence="4">N-acetyltransferase</fullName>
    </submittedName>
</protein>
<evidence type="ECO:0000256" key="1">
    <source>
        <dbReference type="ARBA" id="ARBA00022679"/>
    </source>
</evidence>
<dbReference type="Proteomes" id="UP001165498">
    <property type="component" value="Unassembled WGS sequence"/>
</dbReference>
<keyword evidence="2" id="KW-0012">Acyltransferase</keyword>
<dbReference type="Gene3D" id="3.40.630.30">
    <property type="match status" value="1"/>
</dbReference>
<accession>A0ABT1QPS1</accession>
<evidence type="ECO:0000259" key="3">
    <source>
        <dbReference type="PROSITE" id="PS51186"/>
    </source>
</evidence>
<dbReference type="EMBL" id="JANFQO010000004">
    <property type="protein sequence ID" value="MCQ4164260.1"/>
    <property type="molecule type" value="Genomic_DNA"/>
</dbReference>
<dbReference type="InterPro" id="IPR050832">
    <property type="entry name" value="Bact_Acetyltransf"/>
</dbReference>
<dbReference type="CDD" id="cd04301">
    <property type="entry name" value="NAT_SF"/>
    <property type="match status" value="1"/>
</dbReference>
<reference evidence="4" key="1">
    <citation type="submission" date="2022-07" db="EMBL/GenBank/DDBJ databases">
        <title>Tahibacter sp., a new gammaproteobacterium isolated from the silt sample collected at pig farm.</title>
        <authorList>
            <person name="Chen H."/>
        </authorList>
    </citation>
    <scope>NUCLEOTIDE SEQUENCE</scope>
    <source>
        <strain evidence="4">P2K</strain>
    </source>
</reference>
<keyword evidence="1" id="KW-0808">Transferase</keyword>
<evidence type="ECO:0000313" key="4">
    <source>
        <dbReference type="EMBL" id="MCQ4164260.1"/>
    </source>
</evidence>
<organism evidence="4 5">
    <name type="scientific">Tahibacter harae</name>
    <dbReference type="NCBI Taxonomy" id="2963937"/>
    <lineage>
        <taxon>Bacteria</taxon>
        <taxon>Pseudomonadati</taxon>
        <taxon>Pseudomonadota</taxon>
        <taxon>Gammaproteobacteria</taxon>
        <taxon>Lysobacterales</taxon>
        <taxon>Rhodanobacteraceae</taxon>
        <taxon>Tahibacter</taxon>
    </lineage>
</organism>
<evidence type="ECO:0000256" key="2">
    <source>
        <dbReference type="ARBA" id="ARBA00023315"/>
    </source>
</evidence>
<name>A0ABT1QPS1_9GAMM</name>
<comment type="caution">
    <text evidence="4">The sequence shown here is derived from an EMBL/GenBank/DDBJ whole genome shotgun (WGS) entry which is preliminary data.</text>
</comment>